<dbReference type="InterPro" id="IPR045864">
    <property type="entry name" value="aa-tRNA-synth_II/BPL/LPL"/>
</dbReference>
<dbReference type="Proteomes" id="UP000199208">
    <property type="component" value="Unassembled WGS sequence"/>
</dbReference>
<dbReference type="PANTHER" id="PTHR11476:SF7">
    <property type="entry name" value="HISTIDINE--TRNA LIGASE"/>
    <property type="match status" value="1"/>
</dbReference>
<dbReference type="Gene3D" id="3.30.930.10">
    <property type="entry name" value="Bira Bifunctional Protein, Domain 2"/>
    <property type="match status" value="1"/>
</dbReference>
<keyword evidence="10" id="KW-0030">Aminoacyl-tRNA synthetase</keyword>
<reference evidence="10 11" key="1">
    <citation type="submission" date="2016-10" db="EMBL/GenBank/DDBJ databases">
        <authorList>
            <person name="de Groot N.N."/>
        </authorList>
    </citation>
    <scope>NUCLEOTIDE SEQUENCE [LARGE SCALE GENOMIC DNA]</scope>
    <source>
        <strain evidence="10 11">DSM 2784</strain>
    </source>
</reference>
<evidence type="ECO:0000256" key="8">
    <source>
        <dbReference type="PIRSR" id="PIRSR001549-1"/>
    </source>
</evidence>
<evidence type="ECO:0000256" key="2">
    <source>
        <dbReference type="ARBA" id="ARBA00012815"/>
    </source>
</evidence>
<keyword evidence="5" id="KW-0648">Protein biosynthesis</keyword>
<evidence type="ECO:0000256" key="4">
    <source>
        <dbReference type="ARBA" id="ARBA00022840"/>
    </source>
</evidence>
<evidence type="ECO:0000256" key="6">
    <source>
        <dbReference type="ARBA" id="ARBA00047639"/>
    </source>
</evidence>
<organism evidence="10 11">
    <name type="scientific">Acidaminobacter hydrogenoformans DSM 2784</name>
    <dbReference type="NCBI Taxonomy" id="1120920"/>
    <lineage>
        <taxon>Bacteria</taxon>
        <taxon>Bacillati</taxon>
        <taxon>Bacillota</taxon>
        <taxon>Clostridia</taxon>
        <taxon>Peptostreptococcales</taxon>
        <taxon>Acidaminobacteraceae</taxon>
        <taxon>Acidaminobacter</taxon>
    </lineage>
</organism>
<keyword evidence="10" id="KW-0436">Ligase</keyword>
<proteinExistence type="inferred from homology"/>
<dbReference type="AlphaFoldDB" id="A0A1G5RZJ3"/>
<dbReference type="RefSeq" id="WP_092590585.1">
    <property type="nucleotide sequence ID" value="NZ_FMWL01000007.1"/>
</dbReference>
<dbReference type="SUPFAM" id="SSF55681">
    <property type="entry name" value="Class II aaRS and biotin synthetases"/>
    <property type="match status" value="1"/>
</dbReference>
<dbReference type="GO" id="GO:0004821">
    <property type="term" value="F:histidine-tRNA ligase activity"/>
    <property type="evidence" value="ECO:0007669"/>
    <property type="project" value="UniProtKB-UniRule"/>
</dbReference>
<dbReference type="GO" id="GO:0005737">
    <property type="term" value="C:cytoplasm"/>
    <property type="evidence" value="ECO:0007669"/>
    <property type="project" value="UniProtKB-UniRule"/>
</dbReference>
<dbReference type="STRING" id="1120920.SAMN03080599_01750"/>
<evidence type="ECO:0000256" key="7">
    <source>
        <dbReference type="NCBIfam" id="TIGR00442"/>
    </source>
</evidence>
<dbReference type="InterPro" id="IPR006195">
    <property type="entry name" value="aa-tRNA-synth_II"/>
</dbReference>
<evidence type="ECO:0000313" key="11">
    <source>
        <dbReference type="Proteomes" id="UP000199208"/>
    </source>
</evidence>
<feature type="binding site" evidence="8">
    <location>
        <begin position="94"/>
        <end position="96"/>
    </location>
    <ligand>
        <name>L-histidine</name>
        <dbReference type="ChEBI" id="CHEBI:57595"/>
    </ligand>
</feature>
<gene>
    <name evidence="10" type="ORF">SAMN03080599_01750</name>
</gene>
<feature type="binding site" evidence="8">
    <location>
        <position position="138"/>
    </location>
    <ligand>
        <name>L-histidine</name>
        <dbReference type="ChEBI" id="CHEBI:57595"/>
    </ligand>
</feature>
<dbReference type="EC" id="6.1.1.21" evidence="2 7"/>
<feature type="binding site" evidence="8">
    <location>
        <begin position="287"/>
        <end position="288"/>
    </location>
    <ligand>
        <name>L-histidine</name>
        <dbReference type="ChEBI" id="CHEBI:57595"/>
    </ligand>
</feature>
<evidence type="ECO:0000313" key="10">
    <source>
        <dbReference type="EMBL" id="SCZ79433.1"/>
    </source>
</evidence>
<dbReference type="GO" id="GO:0140096">
    <property type="term" value="F:catalytic activity, acting on a protein"/>
    <property type="evidence" value="ECO:0007669"/>
    <property type="project" value="UniProtKB-ARBA"/>
</dbReference>
<protein>
    <recommendedName>
        <fullName evidence="2 7">Histidine--tRNA ligase</fullName>
        <ecNumber evidence="2 7">6.1.1.21</ecNumber>
    </recommendedName>
</protein>
<keyword evidence="11" id="KW-1185">Reference proteome</keyword>
<dbReference type="OrthoDB" id="9800814at2"/>
<feature type="binding site" evidence="8">
    <location>
        <position position="283"/>
    </location>
    <ligand>
        <name>L-histidine</name>
        <dbReference type="ChEBI" id="CHEBI:57595"/>
    </ligand>
</feature>
<dbReference type="Pfam" id="PF13393">
    <property type="entry name" value="tRNA-synt_His"/>
    <property type="match status" value="1"/>
</dbReference>
<name>A0A1G5RZJ3_9FIRM</name>
<dbReference type="PIRSF" id="PIRSF001549">
    <property type="entry name" value="His-tRNA_synth"/>
    <property type="match status" value="1"/>
</dbReference>
<comment type="similarity">
    <text evidence="1">Belongs to the class-II aminoacyl-tRNA synthetase family.</text>
</comment>
<dbReference type="InterPro" id="IPR041715">
    <property type="entry name" value="HisRS-like_core"/>
</dbReference>
<comment type="catalytic activity">
    <reaction evidence="6">
        <text>tRNA(His) + L-histidine + ATP = L-histidyl-tRNA(His) + AMP + diphosphate + H(+)</text>
        <dbReference type="Rhea" id="RHEA:17313"/>
        <dbReference type="Rhea" id="RHEA-COMP:9665"/>
        <dbReference type="Rhea" id="RHEA-COMP:9689"/>
        <dbReference type="ChEBI" id="CHEBI:15378"/>
        <dbReference type="ChEBI" id="CHEBI:30616"/>
        <dbReference type="ChEBI" id="CHEBI:33019"/>
        <dbReference type="ChEBI" id="CHEBI:57595"/>
        <dbReference type="ChEBI" id="CHEBI:78442"/>
        <dbReference type="ChEBI" id="CHEBI:78527"/>
        <dbReference type="ChEBI" id="CHEBI:456215"/>
        <dbReference type="EC" id="6.1.1.21"/>
    </reaction>
</comment>
<keyword evidence="3" id="KW-0547">Nucleotide-binding</keyword>
<evidence type="ECO:0000256" key="1">
    <source>
        <dbReference type="ARBA" id="ARBA00008226"/>
    </source>
</evidence>
<dbReference type="CDD" id="cd00773">
    <property type="entry name" value="HisRS-like_core"/>
    <property type="match status" value="1"/>
</dbReference>
<dbReference type="EMBL" id="FMWL01000007">
    <property type="protein sequence ID" value="SCZ79433.1"/>
    <property type="molecule type" value="Genomic_DNA"/>
</dbReference>
<feature type="binding site" evidence="8">
    <location>
        <position position="124"/>
    </location>
    <ligand>
        <name>L-histidine</name>
        <dbReference type="ChEBI" id="CHEBI:57595"/>
    </ligand>
</feature>
<dbReference type="InterPro" id="IPR004516">
    <property type="entry name" value="HisRS/HisZ"/>
</dbReference>
<dbReference type="NCBIfam" id="TIGR00442">
    <property type="entry name" value="hisS"/>
    <property type="match status" value="1"/>
</dbReference>
<feature type="domain" description="Aminoacyl-transfer RNA synthetases class-II family profile" evidence="9">
    <location>
        <begin position="1"/>
        <end position="360"/>
    </location>
</feature>
<evidence type="ECO:0000256" key="5">
    <source>
        <dbReference type="ARBA" id="ARBA00022917"/>
    </source>
</evidence>
<dbReference type="PROSITE" id="PS50862">
    <property type="entry name" value="AA_TRNA_LIGASE_II"/>
    <property type="match status" value="1"/>
</dbReference>
<dbReference type="GO" id="GO:0016740">
    <property type="term" value="F:transferase activity"/>
    <property type="evidence" value="ECO:0007669"/>
    <property type="project" value="UniProtKB-ARBA"/>
</dbReference>
<dbReference type="PANTHER" id="PTHR11476">
    <property type="entry name" value="HISTIDYL-TRNA SYNTHETASE"/>
    <property type="match status" value="1"/>
</dbReference>
<evidence type="ECO:0000256" key="3">
    <source>
        <dbReference type="ARBA" id="ARBA00022741"/>
    </source>
</evidence>
<dbReference type="InterPro" id="IPR015807">
    <property type="entry name" value="His-tRNA-ligase"/>
</dbReference>
<feature type="binding site" evidence="8">
    <location>
        <position position="142"/>
    </location>
    <ligand>
        <name>L-histidine</name>
        <dbReference type="ChEBI" id="CHEBI:57595"/>
    </ligand>
</feature>
<keyword evidence="4" id="KW-0067">ATP-binding</keyword>
<dbReference type="GO" id="GO:0005524">
    <property type="term" value="F:ATP binding"/>
    <property type="evidence" value="ECO:0007669"/>
    <property type="project" value="UniProtKB-KW"/>
</dbReference>
<dbReference type="GO" id="GO:0006427">
    <property type="term" value="P:histidyl-tRNA aminoacylation"/>
    <property type="evidence" value="ECO:0007669"/>
    <property type="project" value="UniProtKB-UniRule"/>
</dbReference>
<evidence type="ECO:0000259" key="9">
    <source>
        <dbReference type="PROSITE" id="PS50862"/>
    </source>
</evidence>
<sequence length="414" mass="46626">MSRNLLPSKGMRDFMPEEKRLREHVMGIIRDEYAKNGFLEIETPVVEDIERLIDSDGGENTKMIFKILKRGEKLDLDADTLKEDDLIDLGLRFDLTLPLSRFYCNNHNDLPKVFKAMQTGFVFRAERPQRGRFRSFMQCDVDIMGDETNFSEMELIDVVGKTLNRLDVEGFKVKINDRRLLTDAIVKSGFEAEDVTRVCISLDKADKIGIDGVRKDLVKQGFSNEAIENLITVMENIQSGGLDGAEKSGLNPDAVNSLREIMAAVLSINGGRYGIEFDFTLVRGMGYYTGTIFEVAYGDLGYSIAGGGRYDNMIGNFMGKQVPAVGFSIGFERLVEILKERGDGERDEDHLALIFEAETPAEIIRVGDELRATYTSVSAFRREKKFGRQLERLKKSGYKHFAVIEDGSAVVKEI</sequence>
<accession>A0A1G5RZJ3</accession>